<evidence type="ECO:0000313" key="2">
    <source>
        <dbReference type="EnsemblPlants" id="PGSC0003DMT400019992"/>
    </source>
</evidence>
<dbReference type="Proteomes" id="UP000011115">
    <property type="component" value="Unassembled WGS sequence"/>
</dbReference>
<dbReference type="PaxDb" id="4113-PGSC0003DMT400019992"/>
<name>M1ACW0_SOLTU</name>
<organism evidence="2 3">
    <name type="scientific">Solanum tuberosum</name>
    <name type="common">Potato</name>
    <dbReference type="NCBI Taxonomy" id="4113"/>
    <lineage>
        <taxon>Eukaryota</taxon>
        <taxon>Viridiplantae</taxon>
        <taxon>Streptophyta</taxon>
        <taxon>Embryophyta</taxon>
        <taxon>Tracheophyta</taxon>
        <taxon>Spermatophyta</taxon>
        <taxon>Magnoliopsida</taxon>
        <taxon>eudicotyledons</taxon>
        <taxon>Gunneridae</taxon>
        <taxon>Pentapetalae</taxon>
        <taxon>asterids</taxon>
        <taxon>lamiids</taxon>
        <taxon>Solanales</taxon>
        <taxon>Solanaceae</taxon>
        <taxon>Solanoideae</taxon>
        <taxon>Solaneae</taxon>
        <taxon>Solanum</taxon>
    </lineage>
</organism>
<dbReference type="eggNOG" id="ENOG502R5GD">
    <property type="taxonomic scope" value="Eukaryota"/>
</dbReference>
<keyword evidence="3" id="KW-1185">Reference proteome</keyword>
<dbReference type="HOGENOM" id="CLU_1083400_0_0_1"/>
<dbReference type="Gramene" id="PGSC0003DMT400019992">
    <property type="protein sequence ID" value="PGSC0003DMT400019992"/>
    <property type="gene ID" value="PGSC0003DMG400007737"/>
</dbReference>
<dbReference type="InParanoid" id="M1ACW0"/>
<feature type="compositionally biased region" description="Pro residues" evidence="1">
    <location>
        <begin position="108"/>
        <end position="174"/>
    </location>
</feature>
<evidence type="ECO:0000256" key="1">
    <source>
        <dbReference type="SAM" id="MobiDB-lite"/>
    </source>
</evidence>
<dbReference type="PRINTS" id="PR01217">
    <property type="entry name" value="PRICHEXTENSN"/>
</dbReference>
<feature type="region of interest" description="Disordered" evidence="1">
    <location>
        <begin position="93"/>
        <end position="185"/>
    </location>
</feature>
<evidence type="ECO:0000313" key="3">
    <source>
        <dbReference type="Proteomes" id="UP000011115"/>
    </source>
</evidence>
<dbReference type="EnsemblPlants" id="PGSC0003DMT400019992">
    <property type="protein sequence ID" value="PGSC0003DMT400019992"/>
    <property type="gene ID" value="PGSC0003DMG400007737"/>
</dbReference>
<proteinExistence type="predicted"/>
<dbReference type="AlphaFoldDB" id="M1ACW0"/>
<feature type="compositionally biased region" description="Low complexity" evidence="1">
    <location>
        <begin position="94"/>
        <end position="107"/>
    </location>
</feature>
<reference evidence="2" key="2">
    <citation type="submission" date="2015-06" db="UniProtKB">
        <authorList>
            <consortium name="EnsemblPlants"/>
        </authorList>
    </citation>
    <scope>IDENTIFICATION</scope>
    <source>
        <strain evidence="2">DM1-3 516 R44</strain>
    </source>
</reference>
<protein>
    <submittedName>
        <fullName evidence="2">Formin 16</fullName>
    </submittedName>
</protein>
<sequence length="257" mass="26891">MDESQISPNDVVDKVLGKEHSGRVRCLGLGVVPSKVFKQVRSCFGGASASSSEGSCSSQCQENHNQMMNACKVYMIMKERMIPEQFAGFFASPSTNSSTTNNGAAPGAPGPFPPVNVSSPTPPVPMPPTTPYPPPIRLITPPPPPPVKLPSPPPAVKLPPPPPSPPLPTPPVSPPKTTAGSLEGRGAMLDGGAVECFVGMLRRGEEFDTESIRESCVSVLYGLSHGGLRFKGLGKEAVADGLFRPVLGPVLTMLNSD</sequence>
<reference evidence="3" key="1">
    <citation type="journal article" date="2011" name="Nature">
        <title>Genome sequence and analysis of the tuber crop potato.</title>
        <authorList>
            <consortium name="The Potato Genome Sequencing Consortium"/>
        </authorList>
    </citation>
    <scope>NUCLEOTIDE SEQUENCE [LARGE SCALE GENOMIC DNA]</scope>
    <source>
        <strain evidence="3">cv. DM1-3 516 R44</strain>
    </source>
</reference>
<accession>M1ACW0</accession>